<dbReference type="EMBL" id="RXGB01001022">
    <property type="protein sequence ID" value="TMX00686.1"/>
    <property type="molecule type" value="Genomic_DNA"/>
</dbReference>
<dbReference type="PANTHER" id="PTHR33784">
    <property type="entry name" value="OS05G0482100 PROTEIN"/>
    <property type="match status" value="1"/>
</dbReference>
<reference evidence="2" key="1">
    <citation type="submission" date="2019-05" db="EMBL/GenBank/DDBJ databases">
        <title>The de novo reference genome and transcriptome assemblies of the wild tomato species Solanum chilense.</title>
        <authorList>
            <person name="Stam R."/>
            <person name="Nosenko T."/>
            <person name="Hoerger A.C."/>
            <person name="Stephan W."/>
            <person name="Seidel M.A."/>
            <person name="Kuhn J.M.M."/>
            <person name="Haberer G."/>
            <person name="Tellier A."/>
        </authorList>
    </citation>
    <scope>NUCLEOTIDE SEQUENCE</scope>
    <source>
        <tissue evidence="2">Mature leaves</tissue>
    </source>
</reference>
<accession>A0A6N2C1J9</accession>
<evidence type="ECO:0000259" key="1">
    <source>
        <dbReference type="Pfam" id="PF23310"/>
    </source>
</evidence>
<organism evidence="2">
    <name type="scientific">Solanum chilense</name>
    <name type="common">Tomato</name>
    <name type="synonym">Lycopersicon chilense</name>
    <dbReference type="NCBI Taxonomy" id="4083"/>
    <lineage>
        <taxon>Eukaryota</taxon>
        <taxon>Viridiplantae</taxon>
        <taxon>Streptophyta</taxon>
        <taxon>Embryophyta</taxon>
        <taxon>Tracheophyta</taxon>
        <taxon>Spermatophyta</taxon>
        <taxon>Magnoliopsida</taxon>
        <taxon>eudicotyledons</taxon>
        <taxon>Gunneridae</taxon>
        <taxon>Pentapetalae</taxon>
        <taxon>asterids</taxon>
        <taxon>lamiids</taxon>
        <taxon>Solanales</taxon>
        <taxon>Solanaceae</taxon>
        <taxon>Solanoideae</taxon>
        <taxon>Solaneae</taxon>
        <taxon>Solanum</taxon>
        <taxon>Solanum subgen. Lycopersicon</taxon>
    </lineage>
</organism>
<dbReference type="InterPro" id="IPR040338">
    <property type="entry name" value="At1g67623-like"/>
</dbReference>
<gene>
    <name evidence="2" type="ORF">EJD97_000337</name>
</gene>
<dbReference type="AlphaFoldDB" id="A0A6N2C1J9"/>
<feature type="domain" description="At2g35280-like TPR" evidence="1">
    <location>
        <begin position="64"/>
        <end position="147"/>
    </location>
</feature>
<proteinExistence type="predicted"/>
<protein>
    <recommendedName>
        <fullName evidence="1">At2g35280-like TPR domain-containing protein</fullName>
    </recommendedName>
</protein>
<name>A0A6N2C1J9_SOLCI</name>
<dbReference type="InterPro" id="IPR057136">
    <property type="entry name" value="At2g35280_TPR_dom"/>
</dbReference>
<feature type="non-terminal residue" evidence="2">
    <location>
        <position position="150"/>
    </location>
</feature>
<evidence type="ECO:0000313" key="2">
    <source>
        <dbReference type="EMBL" id="TMX00686.1"/>
    </source>
</evidence>
<sequence length="150" mass="17038">MVSTRKNFLDSLLTELVILIVERVASYSLEDLASVKLCSRFHYEVGNEQSVYQKVTLASFSTKLSWTMNQHAMSFMKSCITSENLEALYRKDVFDFFNHSDPTALRMVKKAVEGGHRGAEYVLVVTSIFKGGISMREDLMYIANIKKTCS</sequence>
<comment type="caution">
    <text evidence="2">The sequence shown here is derived from an EMBL/GenBank/DDBJ whole genome shotgun (WGS) entry which is preliminary data.</text>
</comment>
<dbReference type="Pfam" id="PF23310">
    <property type="entry name" value="TPR_27"/>
    <property type="match status" value="1"/>
</dbReference>
<dbReference type="PANTHER" id="PTHR33784:SF10">
    <property type="entry name" value="F-BOX PROTEIN"/>
    <property type="match status" value="1"/>
</dbReference>